<proteinExistence type="predicted"/>
<accession>A0AA40B1R3</accession>
<dbReference type="Proteomes" id="UP001172102">
    <property type="component" value="Unassembled WGS sequence"/>
</dbReference>
<protein>
    <submittedName>
        <fullName evidence="2">Uncharacterized protein</fullName>
    </submittedName>
</protein>
<reference evidence="2" key="1">
    <citation type="submission" date="2023-06" db="EMBL/GenBank/DDBJ databases">
        <title>Genome-scale phylogeny and comparative genomics of the fungal order Sordariales.</title>
        <authorList>
            <consortium name="Lawrence Berkeley National Laboratory"/>
            <person name="Hensen N."/>
            <person name="Bonometti L."/>
            <person name="Westerberg I."/>
            <person name="Brannstrom I.O."/>
            <person name="Guillou S."/>
            <person name="Cros-Aarteil S."/>
            <person name="Calhoun S."/>
            <person name="Haridas S."/>
            <person name="Kuo A."/>
            <person name="Mondo S."/>
            <person name="Pangilinan J."/>
            <person name="Riley R."/>
            <person name="Labutti K."/>
            <person name="Andreopoulos B."/>
            <person name="Lipzen A."/>
            <person name="Chen C."/>
            <person name="Yanf M."/>
            <person name="Daum C."/>
            <person name="Ng V."/>
            <person name="Clum A."/>
            <person name="Steindorff A."/>
            <person name="Ohm R."/>
            <person name="Martin F."/>
            <person name="Silar P."/>
            <person name="Natvig D."/>
            <person name="Lalanne C."/>
            <person name="Gautier V."/>
            <person name="Ament-Velasquez S.L."/>
            <person name="Kruys A."/>
            <person name="Hutchinson M.I."/>
            <person name="Powell A.J."/>
            <person name="Barry K."/>
            <person name="Miller A.N."/>
            <person name="Grigoriev I.V."/>
            <person name="Debuchy R."/>
            <person name="Gladieux P."/>
            <person name="Thoren M.H."/>
            <person name="Johannesson H."/>
        </authorList>
    </citation>
    <scope>NUCLEOTIDE SEQUENCE</scope>
    <source>
        <strain evidence="2">SMH4607-1</strain>
    </source>
</reference>
<gene>
    <name evidence="2" type="ORF">B0H67DRAFT_481580</name>
</gene>
<name>A0AA40B1R3_9PEZI</name>
<evidence type="ECO:0000256" key="1">
    <source>
        <dbReference type="SAM" id="MobiDB-lite"/>
    </source>
</evidence>
<evidence type="ECO:0000313" key="2">
    <source>
        <dbReference type="EMBL" id="KAK0725882.1"/>
    </source>
</evidence>
<keyword evidence="3" id="KW-1185">Reference proteome</keyword>
<evidence type="ECO:0000313" key="3">
    <source>
        <dbReference type="Proteomes" id="UP001172102"/>
    </source>
</evidence>
<comment type="caution">
    <text evidence="2">The sequence shown here is derived from an EMBL/GenBank/DDBJ whole genome shotgun (WGS) entry which is preliminary data.</text>
</comment>
<dbReference type="EMBL" id="JAUKUA010000002">
    <property type="protein sequence ID" value="KAK0725882.1"/>
    <property type="molecule type" value="Genomic_DNA"/>
</dbReference>
<dbReference type="AlphaFoldDB" id="A0AA40B1R3"/>
<organism evidence="2 3">
    <name type="scientific">Lasiosphaeris hirsuta</name>
    <dbReference type="NCBI Taxonomy" id="260670"/>
    <lineage>
        <taxon>Eukaryota</taxon>
        <taxon>Fungi</taxon>
        <taxon>Dikarya</taxon>
        <taxon>Ascomycota</taxon>
        <taxon>Pezizomycotina</taxon>
        <taxon>Sordariomycetes</taxon>
        <taxon>Sordariomycetidae</taxon>
        <taxon>Sordariales</taxon>
        <taxon>Lasiosphaeriaceae</taxon>
        <taxon>Lasiosphaeris</taxon>
    </lineage>
</organism>
<feature type="region of interest" description="Disordered" evidence="1">
    <location>
        <begin position="31"/>
        <end position="71"/>
    </location>
</feature>
<feature type="non-terminal residue" evidence="2">
    <location>
        <position position="1"/>
    </location>
</feature>
<sequence>FLIVVIPGMPQNRLHLRLYQETRNEVVSMGSMSAWNDDGATTFPKRPGGDRGEGDSSGSPYPQPNGRNWPKLVIEAGDSREHDILITIPRLQV</sequence>